<proteinExistence type="predicted"/>
<dbReference type="AlphaFoldDB" id="A0A8S1MND0"/>
<accession>A0A8S1MND0</accession>
<name>A0A8S1MND0_9CILI</name>
<evidence type="ECO:0000313" key="2">
    <source>
        <dbReference type="EMBL" id="CAD8076384.1"/>
    </source>
</evidence>
<feature type="transmembrane region" description="Helical" evidence="1">
    <location>
        <begin position="18"/>
        <end position="36"/>
    </location>
</feature>
<reference evidence="2" key="1">
    <citation type="submission" date="2021-01" db="EMBL/GenBank/DDBJ databases">
        <authorList>
            <consortium name="Genoscope - CEA"/>
            <person name="William W."/>
        </authorList>
    </citation>
    <scope>NUCLEOTIDE SEQUENCE</scope>
</reference>
<evidence type="ECO:0000256" key="1">
    <source>
        <dbReference type="SAM" id="Phobius"/>
    </source>
</evidence>
<gene>
    <name evidence="2" type="ORF">PSON_ATCC_30995.1.T0340350</name>
</gene>
<dbReference type="Proteomes" id="UP000692954">
    <property type="component" value="Unassembled WGS sequence"/>
</dbReference>
<feature type="transmembrane region" description="Helical" evidence="1">
    <location>
        <begin position="106"/>
        <end position="124"/>
    </location>
</feature>
<organism evidence="2 3">
    <name type="scientific">Paramecium sonneborni</name>
    <dbReference type="NCBI Taxonomy" id="65129"/>
    <lineage>
        <taxon>Eukaryota</taxon>
        <taxon>Sar</taxon>
        <taxon>Alveolata</taxon>
        <taxon>Ciliophora</taxon>
        <taxon>Intramacronucleata</taxon>
        <taxon>Oligohymenophorea</taxon>
        <taxon>Peniculida</taxon>
        <taxon>Parameciidae</taxon>
        <taxon>Paramecium</taxon>
    </lineage>
</organism>
<keyword evidence="1" id="KW-0812">Transmembrane</keyword>
<keyword evidence="1" id="KW-1133">Transmembrane helix</keyword>
<protein>
    <recommendedName>
        <fullName evidence="4">Transmembrane protein</fullName>
    </recommendedName>
</protein>
<evidence type="ECO:0000313" key="3">
    <source>
        <dbReference type="Proteomes" id="UP000692954"/>
    </source>
</evidence>
<dbReference type="OrthoDB" id="288795at2759"/>
<evidence type="ECO:0008006" key="4">
    <source>
        <dbReference type="Google" id="ProtNLM"/>
    </source>
</evidence>
<dbReference type="EMBL" id="CAJJDN010000034">
    <property type="protein sequence ID" value="CAD8076384.1"/>
    <property type="molecule type" value="Genomic_DNA"/>
</dbReference>
<feature type="transmembrane region" description="Helical" evidence="1">
    <location>
        <begin position="67"/>
        <end position="86"/>
    </location>
</feature>
<sequence length="170" mass="19718">MILCIGDIVPPTTEKAKVLRRIIFFIIFLQICLALGKLYYDLWAGVAEFTSAFILWCAQAQLNYCNCVIYIFFCLMNTFLIVVNFMTDIQNKVNLQSLSNDGRNQFLLQAISLTFYIVSVYFTFQAYKEFKVKQDIFKGIAYDVYAATTNDQVLSKSNIKQQLEMHNFEN</sequence>
<keyword evidence="3" id="KW-1185">Reference proteome</keyword>
<keyword evidence="1" id="KW-0472">Membrane</keyword>
<comment type="caution">
    <text evidence="2">The sequence shown here is derived from an EMBL/GenBank/DDBJ whole genome shotgun (WGS) entry which is preliminary data.</text>
</comment>